<evidence type="ECO:0000256" key="3">
    <source>
        <dbReference type="ARBA" id="ARBA00022741"/>
    </source>
</evidence>
<dbReference type="Gene3D" id="1.10.510.10">
    <property type="entry name" value="Transferase(Phosphotransferase) domain 1"/>
    <property type="match status" value="1"/>
</dbReference>
<dbReference type="PROSITE" id="PS00107">
    <property type="entry name" value="PROTEIN_KINASE_ATP"/>
    <property type="match status" value="1"/>
</dbReference>
<feature type="chain" id="PRO_5042282178" evidence="9">
    <location>
        <begin position="17"/>
        <end position="615"/>
    </location>
</feature>
<dbReference type="GO" id="GO:0004674">
    <property type="term" value="F:protein serine/threonine kinase activity"/>
    <property type="evidence" value="ECO:0007669"/>
    <property type="project" value="UniProtKB-KW"/>
</dbReference>
<keyword evidence="8" id="KW-0812">Transmembrane</keyword>
<dbReference type="AlphaFoldDB" id="A0AAD6X177"/>
<dbReference type="InterPro" id="IPR000719">
    <property type="entry name" value="Prot_kinase_dom"/>
</dbReference>
<proteinExistence type="predicted"/>
<keyword evidence="1" id="KW-0723">Serine/threonine-protein kinase</keyword>
<feature type="binding site" evidence="6">
    <location>
        <position position="341"/>
    </location>
    <ligand>
        <name>ATP</name>
        <dbReference type="ChEBI" id="CHEBI:30616"/>
    </ligand>
</feature>
<feature type="signal peptide" evidence="9">
    <location>
        <begin position="1"/>
        <end position="16"/>
    </location>
</feature>
<feature type="region of interest" description="Disordered" evidence="7">
    <location>
        <begin position="583"/>
        <end position="615"/>
    </location>
</feature>
<keyword evidence="3 6" id="KW-0547">Nucleotide-binding</keyword>
<evidence type="ECO:0000313" key="12">
    <source>
        <dbReference type="Proteomes" id="UP001218188"/>
    </source>
</evidence>
<sequence length="615" mass="68583">MLILLRLIVCVSSLAARTNDVRCRVLSSVERAIDSVGVGVVWILKRSSHGNRPLPPPPTKTFPLLIPPTHTFVTEHRTPSALWAILIPLVAAAVIALAATAAKMGVVKGARKGVYKVLGSLFYVARNVVFVVIVCGPLSLGGDILKVYRYKAPLAIHLRVRNRRNGVKRYELLLIRLHACDAAVAAVCNVYRRILLNSGLANLVWLVSLTGYDVTTLLDGLHALYPATSYGPVPYQPLPKTSFLAHPDIPFYDVARMLKTALPGPYVYMDPDPGSRWDFLDCRTWETVPALEGFFPDRRVDPLSLRKVGELGAGGFGTVIKVRVVGRDAQQMVGSKFLAVKRIERPRNNERDRWKAIISEVVTHRLLEYDPAFPRLHGAFENRKFCFLVMDCGKFSLASASPTDRYSAWSYSTQLAQAVHSLHRTGAVHFDLKPENLIVNVHGKLQIIDYGLVHLFDDDEVDGAEWPEWAALRDAEPRTDAFPVLWPGEDNPHATSAPGGTHEYMCPEAEMGLPCCYAADLWAMGIIMYEWYAHASPAFQGYLWEPVSAHDLSAVELDFFSKIFSDERPLRFEDWGEIHAHPIWSSEGEVDNREEQSEEEDDSESDAEDDDGPSC</sequence>
<dbReference type="InterPro" id="IPR017441">
    <property type="entry name" value="Protein_kinase_ATP_BS"/>
</dbReference>
<keyword evidence="8" id="KW-0472">Membrane</keyword>
<feature type="compositionally biased region" description="Acidic residues" evidence="7">
    <location>
        <begin position="596"/>
        <end position="615"/>
    </location>
</feature>
<evidence type="ECO:0000256" key="6">
    <source>
        <dbReference type="PROSITE-ProRule" id="PRU10141"/>
    </source>
</evidence>
<feature type="transmembrane region" description="Helical" evidence="8">
    <location>
        <begin position="81"/>
        <end position="102"/>
    </location>
</feature>
<gene>
    <name evidence="11" type="ORF">C8F04DRAFT_61155</name>
</gene>
<dbReference type="EMBL" id="JARJCM010000111">
    <property type="protein sequence ID" value="KAJ7028494.1"/>
    <property type="molecule type" value="Genomic_DNA"/>
</dbReference>
<dbReference type="SMART" id="SM00220">
    <property type="entry name" value="S_TKc"/>
    <property type="match status" value="1"/>
</dbReference>
<evidence type="ECO:0000313" key="11">
    <source>
        <dbReference type="EMBL" id="KAJ7028494.1"/>
    </source>
</evidence>
<keyword evidence="5 6" id="KW-0067">ATP-binding</keyword>
<accession>A0AAD6X177</accession>
<evidence type="ECO:0000256" key="1">
    <source>
        <dbReference type="ARBA" id="ARBA00022527"/>
    </source>
</evidence>
<keyword evidence="2" id="KW-0808">Transferase</keyword>
<evidence type="ECO:0000256" key="4">
    <source>
        <dbReference type="ARBA" id="ARBA00022777"/>
    </source>
</evidence>
<keyword evidence="9" id="KW-0732">Signal</keyword>
<dbReference type="Proteomes" id="UP001218188">
    <property type="component" value="Unassembled WGS sequence"/>
</dbReference>
<feature type="domain" description="Protein kinase" evidence="10">
    <location>
        <begin position="305"/>
        <end position="615"/>
    </location>
</feature>
<comment type="caution">
    <text evidence="11">The sequence shown here is derived from an EMBL/GenBank/DDBJ whole genome shotgun (WGS) entry which is preliminary data.</text>
</comment>
<dbReference type="PANTHER" id="PTHR24351">
    <property type="entry name" value="RIBOSOMAL PROTEIN S6 KINASE"/>
    <property type="match status" value="1"/>
</dbReference>
<protein>
    <submittedName>
        <fullName evidence="11">Kinase-like domain-containing protein</fullName>
    </submittedName>
</protein>
<feature type="transmembrane region" description="Helical" evidence="8">
    <location>
        <begin position="114"/>
        <end position="140"/>
    </location>
</feature>
<dbReference type="Pfam" id="PF00069">
    <property type="entry name" value="Pkinase"/>
    <property type="match status" value="1"/>
</dbReference>
<dbReference type="GO" id="GO:0005524">
    <property type="term" value="F:ATP binding"/>
    <property type="evidence" value="ECO:0007669"/>
    <property type="project" value="UniProtKB-UniRule"/>
</dbReference>
<dbReference type="PROSITE" id="PS50011">
    <property type="entry name" value="PROTEIN_KINASE_DOM"/>
    <property type="match status" value="1"/>
</dbReference>
<dbReference type="Gene3D" id="3.30.200.20">
    <property type="entry name" value="Phosphorylase Kinase, domain 1"/>
    <property type="match status" value="1"/>
</dbReference>
<keyword evidence="8" id="KW-1133">Transmembrane helix</keyword>
<dbReference type="SUPFAM" id="SSF56112">
    <property type="entry name" value="Protein kinase-like (PK-like)"/>
    <property type="match status" value="1"/>
</dbReference>
<evidence type="ECO:0000259" key="10">
    <source>
        <dbReference type="PROSITE" id="PS50011"/>
    </source>
</evidence>
<evidence type="ECO:0000256" key="5">
    <source>
        <dbReference type="ARBA" id="ARBA00022840"/>
    </source>
</evidence>
<name>A0AAD6X177_9AGAR</name>
<dbReference type="CDD" id="cd00180">
    <property type="entry name" value="PKc"/>
    <property type="match status" value="1"/>
</dbReference>
<dbReference type="InterPro" id="IPR011009">
    <property type="entry name" value="Kinase-like_dom_sf"/>
</dbReference>
<organism evidence="11 12">
    <name type="scientific">Mycena alexandri</name>
    <dbReference type="NCBI Taxonomy" id="1745969"/>
    <lineage>
        <taxon>Eukaryota</taxon>
        <taxon>Fungi</taxon>
        <taxon>Dikarya</taxon>
        <taxon>Basidiomycota</taxon>
        <taxon>Agaricomycotina</taxon>
        <taxon>Agaricomycetes</taxon>
        <taxon>Agaricomycetidae</taxon>
        <taxon>Agaricales</taxon>
        <taxon>Marasmiineae</taxon>
        <taxon>Mycenaceae</taxon>
        <taxon>Mycena</taxon>
    </lineage>
</organism>
<reference evidence="11" key="1">
    <citation type="submission" date="2023-03" db="EMBL/GenBank/DDBJ databases">
        <title>Massive genome expansion in bonnet fungi (Mycena s.s.) driven by repeated elements and novel gene families across ecological guilds.</title>
        <authorList>
            <consortium name="Lawrence Berkeley National Laboratory"/>
            <person name="Harder C.B."/>
            <person name="Miyauchi S."/>
            <person name="Viragh M."/>
            <person name="Kuo A."/>
            <person name="Thoen E."/>
            <person name="Andreopoulos B."/>
            <person name="Lu D."/>
            <person name="Skrede I."/>
            <person name="Drula E."/>
            <person name="Henrissat B."/>
            <person name="Morin E."/>
            <person name="Kohler A."/>
            <person name="Barry K."/>
            <person name="LaButti K."/>
            <person name="Morin E."/>
            <person name="Salamov A."/>
            <person name="Lipzen A."/>
            <person name="Mereny Z."/>
            <person name="Hegedus B."/>
            <person name="Baldrian P."/>
            <person name="Stursova M."/>
            <person name="Weitz H."/>
            <person name="Taylor A."/>
            <person name="Grigoriev I.V."/>
            <person name="Nagy L.G."/>
            <person name="Martin F."/>
            <person name="Kauserud H."/>
        </authorList>
    </citation>
    <scope>NUCLEOTIDE SEQUENCE</scope>
    <source>
        <strain evidence="11">CBHHK200</strain>
    </source>
</reference>
<keyword evidence="4 11" id="KW-0418">Kinase</keyword>
<evidence type="ECO:0000256" key="2">
    <source>
        <dbReference type="ARBA" id="ARBA00022679"/>
    </source>
</evidence>
<evidence type="ECO:0000256" key="8">
    <source>
        <dbReference type="SAM" id="Phobius"/>
    </source>
</evidence>
<keyword evidence="12" id="KW-1185">Reference proteome</keyword>
<evidence type="ECO:0000256" key="9">
    <source>
        <dbReference type="SAM" id="SignalP"/>
    </source>
</evidence>
<evidence type="ECO:0000256" key="7">
    <source>
        <dbReference type="SAM" id="MobiDB-lite"/>
    </source>
</evidence>